<feature type="compositionally biased region" description="Pro residues" evidence="1">
    <location>
        <begin position="118"/>
        <end position="139"/>
    </location>
</feature>
<feature type="transmembrane region" description="Helical" evidence="2">
    <location>
        <begin position="52"/>
        <end position="72"/>
    </location>
</feature>
<feature type="region of interest" description="Disordered" evidence="1">
    <location>
        <begin position="95"/>
        <end position="139"/>
    </location>
</feature>
<protein>
    <submittedName>
        <fullName evidence="3">Uncharacterized protein</fullName>
    </submittedName>
</protein>
<keyword evidence="2" id="KW-1133">Transmembrane helix</keyword>
<dbReference type="Proteomes" id="UP001634747">
    <property type="component" value="Unassembled WGS sequence"/>
</dbReference>
<evidence type="ECO:0000313" key="4">
    <source>
        <dbReference type="Proteomes" id="UP001634747"/>
    </source>
</evidence>
<evidence type="ECO:0000256" key="1">
    <source>
        <dbReference type="SAM" id="MobiDB-lite"/>
    </source>
</evidence>
<comment type="caution">
    <text evidence="3">The sequence shown here is derived from an EMBL/GenBank/DDBJ whole genome shotgun (WGS) entry which is preliminary data.</text>
</comment>
<keyword evidence="2" id="KW-0472">Membrane</keyword>
<evidence type="ECO:0000313" key="3">
    <source>
        <dbReference type="EMBL" id="MFN2976934.1"/>
    </source>
</evidence>
<dbReference type="EMBL" id="JBJYXY010000001">
    <property type="protein sequence ID" value="MFN2976934.1"/>
    <property type="molecule type" value="Genomic_DNA"/>
</dbReference>
<feature type="transmembrane region" description="Helical" evidence="2">
    <location>
        <begin position="12"/>
        <end position="40"/>
    </location>
</feature>
<name>A0ABW9KMF0_9BACT</name>
<proteinExistence type="predicted"/>
<gene>
    <name evidence="3" type="ORF">ACK2TP_14280</name>
</gene>
<keyword evidence="2" id="KW-0812">Transmembrane</keyword>
<organism evidence="3 4">
    <name type="scientific">Terriglobus aquaticus</name>
    <dbReference type="NCBI Taxonomy" id="940139"/>
    <lineage>
        <taxon>Bacteria</taxon>
        <taxon>Pseudomonadati</taxon>
        <taxon>Acidobacteriota</taxon>
        <taxon>Terriglobia</taxon>
        <taxon>Terriglobales</taxon>
        <taxon>Acidobacteriaceae</taxon>
        <taxon>Terriglobus</taxon>
    </lineage>
</organism>
<sequence length="139" mass="14726">MDAQNPDPTQVAHIMAAVMPIMGLFFLLFQALIIVPLWVAFKKAGLAPALSLISLVPLGLFVVLFILAFSTWKVTPAPQYTGTYPGQIPPPAYPPVYPQGGSVPPSATSFSAPGAYTPQPPAAPPSAYPPPPTDPQNRY</sequence>
<reference evidence="3 4" key="1">
    <citation type="submission" date="2024-12" db="EMBL/GenBank/DDBJ databases">
        <authorList>
            <person name="Lee Y."/>
        </authorList>
    </citation>
    <scope>NUCLEOTIDE SEQUENCE [LARGE SCALE GENOMIC DNA]</scope>
    <source>
        <strain evidence="3 4">03SUJ4</strain>
    </source>
</reference>
<keyword evidence="4" id="KW-1185">Reference proteome</keyword>
<accession>A0ABW9KMF0</accession>
<dbReference type="RefSeq" id="WP_263414886.1">
    <property type="nucleotide sequence ID" value="NZ_BAABBH010000001.1"/>
</dbReference>
<evidence type="ECO:0000256" key="2">
    <source>
        <dbReference type="SAM" id="Phobius"/>
    </source>
</evidence>